<feature type="transmembrane region" description="Helical" evidence="1">
    <location>
        <begin position="151"/>
        <end position="174"/>
    </location>
</feature>
<proteinExistence type="predicted"/>
<name>A0A9W8BDN7_9FUNG</name>
<sequence length="331" mass="37203">MVFLRKSRAPLPKYVEYLYFVVPLTVCFLHIAPQYIYAGTQGWAISGQDLEPRTPKYMWYVFFVFLFVPYVFVLYNVITSIRVIISLVVKQRAITRVLNLASQETNTLLSGSSSNTVARNSSAAASTVSVTPKERRQLRLARKVYKVSVRIALYPLSPVVTLILLSIFYLQQYFVTLTYKSDVQLFVRLTTMSFFMFPTQAFANFAIFLTDAAVLNVVSEVRRSIRIKMGRKENFQVSDGEMHGPGKTVIRKISAAISESGVSDTMQMESSSFDSFVGEKASIQTDGYFHTPAALEESRPFATAIDGLGDDAVIRRVRASGDAESEYQDLL</sequence>
<dbReference type="OrthoDB" id="5565876at2759"/>
<evidence type="ECO:0000313" key="3">
    <source>
        <dbReference type="Proteomes" id="UP001150907"/>
    </source>
</evidence>
<evidence type="ECO:0000256" key="1">
    <source>
        <dbReference type="SAM" id="Phobius"/>
    </source>
</evidence>
<keyword evidence="3" id="KW-1185">Reference proteome</keyword>
<keyword evidence="1" id="KW-1133">Transmembrane helix</keyword>
<dbReference type="AlphaFoldDB" id="A0A9W8BDN7"/>
<dbReference type="Proteomes" id="UP001150907">
    <property type="component" value="Unassembled WGS sequence"/>
</dbReference>
<evidence type="ECO:0000313" key="2">
    <source>
        <dbReference type="EMBL" id="KAJ2001816.1"/>
    </source>
</evidence>
<comment type="caution">
    <text evidence="2">The sequence shown here is derived from an EMBL/GenBank/DDBJ whole genome shotgun (WGS) entry which is preliminary data.</text>
</comment>
<feature type="transmembrane region" description="Helical" evidence="1">
    <location>
        <begin position="194"/>
        <end position="218"/>
    </location>
</feature>
<dbReference type="EMBL" id="JANBQF010000362">
    <property type="protein sequence ID" value="KAJ2001816.1"/>
    <property type="molecule type" value="Genomic_DNA"/>
</dbReference>
<accession>A0A9W8BDN7</accession>
<feature type="transmembrane region" description="Helical" evidence="1">
    <location>
        <begin position="14"/>
        <end position="37"/>
    </location>
</feature>
<feature type="transmembrane region" description="Helical" evidence="1">
    <location>
        <begin position="57"/>
        <end position="78"/>
    </location>
</feature>
<protein>
    <recommendedName>
        <fullName evidence="4">G protein-coupled receptor</fullName>
    </recommendedName>
</protein>
<reference evidence="2" key="1">
    <citation type="submission" date="2022-07" db="EMBL/GenBank/DDBJ databases">
        <title>Phylogenomic reconstructions and comparative analyses of Kickxellomycotina fungi.</title>
        <authorList>
            <person name="Reynolds N.K."/>
            <person name="Stajich J.E."/>
            <person name="Barry K."/>
            <person name="Grigoriev I.V."/>
            <person name="Crous P."/>
            <person name="Smith M.E."/>
        </authorList>
    </citation>
    <scope>NUCLEOTIDE SEQUENCE</scope>
    <source>
        <strain evidence="2">IMI 214461</strain>
    </source>
</reference>
<keyword evidence="1" id="KW-0472">Membrane</keyword>
<keyword evidence="1" id="KW-0812">Transmembrane</keyword>
<evidence type="ECO:0008006" key="4">
    <source>
        <dbReference type="Google" id="ProtNLM"/>
    </source>
</evidence>
<organism evidence="2 3">
    <name type="scientific">Coemansia thaxteri</name>
    <dbReference type="NCBI Taxonomy" id="2663907"/>
    <lineage>
        <taxon>Eukaryota</taxon>
        <taxon>Fungi</taxon>
        <taxon>Fungi incertae sedis</taxon>
        <taxon>Zoopagomycota</taxon>
        <taxon>Kickxellomycotina</taxon>
        <taxon>Kickxellomycetes</taxon>
        <taxon>Kickxellales</taxon>
        <taxon>Kickxellaceae</taxon>
        <taxon>Coemansia</taxon>
    </lineage>
</organism>
<gene>
    <name evidence="2" type="ORF">H4R26_003928</name>
</gene>